<keyword evidence="3" id="KW-1185">Reference proteome</keyword>
<organism evidence="2 3">
    <name type="scientific">Chryseolinea serpens</name>
    <dbReference type="NCBI Taxonomy" id="947013"/>
    <lineage>
        <taxon>Bacteria</taxon>
        <taxon>Pseudomonadati</taxon>
        <taxon>Bacteroidota</taxon>
        <taxon>Cytophagia</taxon>
        <taxon>Cytophagales</taxon>
        <taxon>Fulvivirgaceae</taxon>
        <taxon>Chryseolinea</taxon>
    </lineage>
</organism>
<evidence type="ECO:0000313" key="2">
    <source>
        <dbReference type="EMBL" id="SHG73867.1"/>
    </source>
</evidence>
<dbReference type="AlphaFoldDB" id="A0A1M5M9A4"/>
<dbReference type="PROSITE" id="PS51257">
    <property type="entry name" value="PROKAR_LIPOPROTEIN"/>
    <property type="match status" value="1"/>
</dbReference>
<dbReference type="Pfam" id="PF14534">
    <property type="entry name" value="DUF4440"/>
    <property type="match status" value="1"/>
</dbReference>
<dbReference type="OrthoDB" id="1445948at2"/>
<dbReference type="STRING" id="947013.SAMN04488109_1627"/>
<name>A0A1M5M9A4_9BACT</name>
<accession>A0A1M5M9A4</accession>
<dbReference type="SUPFAM" id="SSF54427">
    <property type="entry name" value="NTF2-like"/>
    <property type="match status" value="1"/>
</dbReference>
<proteinExistence type="predicted"/>
<gene>
    <name evidence="2" type="ORF">SAMN04488109_1627</name>
</gene>
<dbReference type="InterPro" id="IPR027843">
    <property type="entry name" value="DUF4440"/>
</dbReference>
<dbReference type="Gene3D" id="3.10.450.50">
    <property type="match status" value="1"/>
</dbReference>
<feature type="domain" description="DUF4440" evidence="1">
    <location>
        <begin position="34"/>
        <end position="133"/>
    </location>
</feature>
<evidence type="ECO:0000259" key="1">
    <source>
        <dbReference type="Pfam" id="PF14534"/>
    </source>
</evidence>
<protein>
    <recommendedName>
        <fullName evidence="1">DUF4440 domain-containing protein</fullName>
    </recommendedName>
</protein>
<dbReference type="Proteomes" id="UP000184212">
    <property type="component" value="Unassembled WGS sequence"/>
</dbReference>
<sequence>MRMFSCLLFFSMSCAILSCHQEKPLNASALVELDRVEQAMFEASSQGDSAAFRKLCGTDYFTINANGEGHTLEETIPYVPRFKGSTNTLSEQRQRVYGNFVLRNGRLKAYMDGRQVAEVLYTTGWLYRDDRWQFVHWQGTMTGMMLAPLADKVMLEPPPLK</sequence>
<evidence type="ECO:0000313" key="3">
    <source>
        <dbReference type="Proteomes" id="UP000184212"/>
    </source>
</evidence>
<dbReference type="InterPro" id="IPR032710">
    <property type="entry name" value="NTF2-like_dom_sf"/>
</dbReference>
<dbReference type="EMBL" id="FQWQ01000001">
    <property type="protein sequence ID" value="SHG73867.1"/>
    <property type="molecule type" value="Genomic_DNA"/>
</dbReference>
<reference evidence="2 3" key="1">
    <citation type="submission" date="2016-11" db="EMBL/GenBank/DDBJ databases">
        <authorList>
            <person name="Jaros S."/>
            <person name="Januszkiewicz K."/>
            <person name="Wedrychowicz H."/>
        </authorList>
    </citation>
    <scope>NUCLEOTIDE SEQUENCE [LARGE SCALE GENOMIC DNA]</scope>
    <source>
        <strain evidence="2 3">DSM 24574</strain>
    </source>
</reference>